<keyword evidence="1" id="KW-0472">Membrane</keyword>
<keyword evidence="3" id="KW-0808">Transferase</keyword>
<gene>
    <name evidence="3" type="ORF">ABDJ85_18105</name>
</gene>
<dbReference type="InterPro" id="IPR002656">
    <property type="entry name" value="Acyl_transf_3_dom"/>
</dbReference>
<sequence>MKRLDSLQILRGIAACAVTLHHAVAVTERFVGATGPLAGHSPLGLLGVDLFFVLSGFIILNSHFDDPQGFAAAWRYAVKRLLRIFVPYLPITLVYATALSAMPGLSDSGRSWSLVSSLTLLPMQQPPVLLQAWTLVHELLFYGVFLAFFASRMAFAWLVLAWGTLLLIAPNGWLQETPLPVVHRLMAPLNLEFCLGMAAAWALRRFDLIAVGKALATAGFALLMVLVLLTSHIQQDVEANRLYFGVGFTVLIVGLAAWESKSSSPPYRGQSKRWVGLLVWLGDSSYSQYLVHFAVVSVVARVASKVVQPGLAIPVVGVCLALVIVVTAVYYAQIERRGVAATRAWIGARRAASQ</sequence>
<evidence type="ECO:0000259" key="2">
    <source>
        <dbReference type="Pfam" id="PF01757"/>
    </source>
</evidence>
<evidence type="ECO:0000313" key="3">
    <source>
        <dbReference type="EMBL" id="MEO3693390.1"/>
    </source>
</evidence>
<organism evidence="3 4">
    <name type="scientific">Roseateles paludis</name>
    <dbReference type="NCBI Taxonomy" id="3145238"/>
    <lineage>
        <taxon>Bacteria</taxon>
        <taxon>Pseudomonadati</taxon>
        <taxon>Pseudomonadota</taxon>
        <taxon>Betaproteobacteria</taxon>
        <taxon>Burkholderiales</taxon>
        <taxon>Sphaerotilaceae</taxon>
        <taxon>Roseateles</taxon>
    </lineage>
</organism>
<dbReference type="Proteomes" id="UP001495147">
    <property type="component" value="Unassembled WGS sequence"/>
</dbReference>
<feature type="domain" description="Acyltransferase 3" evidence="2">
    <location>
        <begin position="6"/>
        <end position="327"/>
    </location>
</feature>
<evidence type="ECO:0000256" key="1">
    <source>
        <dbReference type="SAM" id="Phobius"/>
    </source>
</evidence>
<dbReference type="InterPro" id="IPR050879">
    <property type="entry name" value="Acyltransferase_3"/>
</dbReference>
<feature type="transmembrane region" description="Helical" evidence="1">
    <location>
        <begin position="41"/>
        <end position="60"/>
    </location>
</feature>
<feature type="transmembrane region" description="Helical" evidence="1">
    <location>
        <begin position="128"/>
        <end position="148"/>
    </location>
</feature>
<dbReference type="GO" id="GO:0016746">
    <property type="term" value="F:acyltransferase activity"/>
    <property type="evidence" value="ECO:0007669"/>
    <property type="project" value="UniProtKB-KW"/>
</dbReference>
<keyword evidence="1" id="KW-0812">Transmembrane</keyword>
<dbReference type="Pfam" id="PF01757">
    <property type="entry name" value="Acyl_transf_3"/>
    <property type="match status" value="1"/>
</dbReference>
<feature type="transmembrane region" description="Helical" evidence="1">
    <location>
        <begin position="210"/>
        <end position="229"/>
    </location>
</feature>
<keyword evidence="1" id="KW-1133">Transmembrane helix</keyword>
<protein>
    <submittedName>
        <fullName evidence="3">Acyltransferase</fullName>
        <ecNumber evidence="3">2.3.-.-</ecNumber>
    </submittedName>
</protein>
<feature type="transmembrane region" description="Helical" evidence="1">
    <location>
        <begin position="241"/>
        <end position="258"/>
    </location>
</feature>
<dbReference type="PANTHER" id="PTHR23028">
    <property type="entry name" value="ACETYLTRANSFERASE"/>
    <property type="match status" value="1"/>
</dbReference>
<keyword evidence="3" id="KW-0012">Acyltransferase</keyword>
<name>A0ABV0G6R7_9BURK</name>
<feature type="transmembrane region" description="Helical" evidence="1">
    <location>
        <begin position="155"/>
        <end position="173"/>
    </location>
</feature>
<proteinExistence type="predicted"/>
<feature type="transmembrane region" description="Helical" evidence="1">
    <location>
        <begin position="311"/>
        <end position="332"/>
    </location>
</feature>
<reference evidence="3 4" key="1">
    <citation type="submission" date="2024-05" db="EMBL/GenBank/DDBJ databases">
        <title>Roseateles sp. DJS-2-20 16S ribosomal RNA gene Genome sequencing and assembly.</title>
        <authorList>
            <person name="Woo H."/>
        </authorList>
    </citation>
    <scope>NUCLEOTIDE SEQUENCE [LARGE SCALE GENOMIC DNA]</scope>
    <source>
        <strain evidence="3 4">DJS-2-20</strain>
    </source>
</reference>
<evidence type="ECO:0000313" key="4">
    <source>
        <dbReference type="Proteomes" id="UP001495147"/>
    </source>
</evidence>
<dbReference type="EC" id="2.3.-.-" evidence="3"/>
<dbReference type="EMBL" id="JBDPZD010000006">
    <property type="protein sequence ID" value="MEO3693390.1"/>
    <property type="molecule type" value="Genomic_DNA"/>
</dbReference>
<feature type="transmembrane region" description="Helical" evidence="1">
    <location>
        <begin position="81"/>
        <end position="102"/>
    </location>
</feature>
<accession>A0ABV0G6R7</accession>
<comment type="caution">
    <text evidence="3">The sequence shown here is derived from an EMBL/GenBank/DDBJ whole genome shotgun (WGS) entry which is preliminary data.</text>
</comment>
<dbReference type="RefSeq" id="WP_347706199.1">
    <property type="nucleotide sequence ID" value="NZ_JBDPZD010000006.1"/>
</dbReference>
<dbReference type="PANTHER" id="PTHR23028:SF131">
    <property type="entry name" value="BLR2367 PROTEIN"/>
    <property type="match status" value="1"/>
</dbReference>
<keyword evidence="4" id="KW-1185">Reference proteome</keyword>